<keyword evidence="3" id="KW-1185">Reference proteome</keyword>
<evidence type="ECO:0000313" key="2">
    <source>
        <dbReference type="EMBL" id="KAF2156350.1"/>
    </source>
</evidence>
<accession>A0A9P4J947</accession>
<proteinExistence type="predicted"/>
<feature type="transmembrane region" description="Helical" evidence="1">
    <location>
        <begin position="67"/>
        <end position="87"/>
    </location>
</feature>
<dbReference type="Proteomes" id="UP000799439">
    <property type="component" value="Unassembled WGS sequence"/>
</dbReference>
<dbReference type="EMBL" id="ML996082">
    <property type="protein sequence ID" value="KAF2156350.1"/>
    <property type="molecule type" value="Genomic_DNA"/>
</dbReference>
<keyword evidence="1" id="KW-0812">Transmembrane</keyword>
<comment type="caution">
    <text evidence="2">The sequence shown here is derived from an EMBL/GenBank/DDBJ whole genome shotgun (WGS) entry which is preliminary data.</text>
</comment>
<evidence type="ECO:0000256" key="1">
    <source>
        <dbReference type="SAM" id="Phobius"/>
    </source>
</evidence>
<keyword evidence="1" id="KW-1133">Transmembrane helix</keyword>
<organism evidence="2 3">
    <name type="scientific">Myriangium duriaei CBS 260.36</name>
    <dbReference type="NCBI Taxonomy" id="1168546"/>
    <lineage>
        <taxon>Eukaryota</taxon>
        <taxon>Fungi</taxon>
        <taxon>Dikarya</taxon>
        <taxon>Ascomycota</taxon>
        <taxon>Pezizomycotina</taxon>
        <taxon>Dothideomycetes</taxon>
        <taxon>Dothideomycetidae</taxon>
        <taxon>Myriangiales</taxon>
        <taxon>Myriangiaceae</taxon>
        <taxon>Myriangium</taxon>
    </lineage>
</organism>
<dbReference type="AlphaFoldDB" id="A0A9P4J947"/>
<gene>
    <name evidence="2" type="ORF">K461DRAFT_275468</name>
</gene>
<keyword evidence="1" id="KW-0472">Membrane</keyword>
<name>A0A9P4J947_9PEZI</name>
<protein>
    <submittedName>
        <fullName evidence="2">Uncharacterized protein</fullName>
    </submittedName>
</protein>
<reference evidence="2" key="1">
    <citation type="journal article" date="2020" name="Stud. Mycol.">
        <title>101 Dothideomycetes genomes: a test case for predicting lifestyles and emergence of pathogens.</title>
        <authorList>
            <person name="Haridas S."/>
            <person name="Albert R."/>
            <person name="Binder M."/>
            <person name="Bloem J."/>
            <person name="Labutti K."/>
            <person name="Salamov A."/>
            <person name="Andreopoulos B."/>
            <person name="Baker S."/>
            <person name="Barry K."/>
            <person name="Bills G."/>
            <person name="Bluhm B."/>
            <person name="Cannon C."/>
            <person name="Castanera R."/>
            <person name="Culley D."/>
            <person name="Daum C."/>
            <person name="Ezra D."/>
            <person name="Gonzalez J."/>
            <person name="Henrissat B."/>
            <person name="Kuo A."/>
            <person name="Liang C."/>
            <person name="Lipzen A."/>
            <person name="Lutzoni F."/>
            <person name="Magnuson J."/>
            <person name="Mondo S."/>
            <person name="Nolan M."/>
            <person name="Ohm R."/>
            <person name="Pangilinan J."/>
            <person name="Park H.-J."/>
            <person name="Ramirez L."/>
            <person name="Alfaro M."/>
            <person name="Sun H."/>
            <person name="Tritt A."/>
            <person name="Yoshinaga Y."/>
            <person name="Zwiers L.-H."/>
            <person name="Turgeon B."/>
            <person name="Goodwin S."/>
            <person name="Spatafora J."/>
            <person name="Crous P."/>
            <person name="Grigoriev I."/>
        </authorList>
    </citation>
    <scope>NUCLEOTIDE SEQUENCE</scope>
    <source>
        <strain evidence="2">CBS 260.36</strain>
    </source>
</reference>
<sequence>MTMTTVEAIGPSRFDRSSKRSVRLIPATCIARSDCAPILVIFGSDVIIAWDRKALEEQLPQLSSRLLSMPSAFATIVGCSNCLIFYLKIFSKLTARKRTVLFVRSSQPEEEISSPEKTSGADTVCAYVQPKETRSLSRL</sequence>
<evidence type="ECO:0000313" key="3">
    <source>
        <dbReference type="Proteomes" id="UP000799439"/>
    </source>
</evidence>